<dbReference type="AlphaFoldDB" id="A0AAV8ULC4"/>
<proteinExistence type="predicted"/>
<name>A0AAV8ULC4_9RHOD</name>
<evidence type="ECO:0000313" key="2">
    <source>
        <dbReference type="EMBL" id="KAJ8901972.1"/>
    </source>
</evidence>
<dbReference type="Pfam" id="PF12146">
    <property type="entry name" value="Hydrolase_4"/>
    <property type="match status" value="1"/>
</dbReference>
<protein>
    <recommendedName>
        <fullName evidence="1">Serine aminopeptidase S33 domain-containing protein</fullName>
    </recommendedName>
</protein>
<evidence type="ECO:0000313" key="3">
    <source>
        <dbReference type="Proteomes" id="UP001157974"/>
    </source>
</evidence>
<reference evidence="2 3" key="1">
    <citation type="journal article" date="2023" name="Nat. Commun.">
        <title>Origin of minicircular mitochondrial genomes in red algae.</title>
        <authorList>
            <person name="Lee Y."/>
            <person name="Cho C.H."/>
            <person name="Lee Y.M."/>
            <person name="Park S.I."/>
            <person name="Yang J.H."/>
            <person name="West J.A."/>
            <person name="Bhattacharya D."/>
            <person name="Yoon H.S."/>
        </authorList>
    </citation>
    <scope>NUCLEOTIDE SEQUENCE [LARGE SCALE GENOMIC DNA]</scope>
    <source>
        <strain evidence="2 3">CCMP1338</strain>
        <tissue evidence="2">Whole cell</tissue>
    </source>
</reference>
<dbReference type="InterPro" id="IPR022742">
    <property type="entry name" value="Hydrolase_4"/>
</dbReference>
<accession>A0AAV8ULC4</accession>
<dbReference type="InterPro" id="IPR029058">
    <property type="entry name" value="AB_hydrolase_fold"/>
</dbReference>
<dbReference type="Gene3D" id="3.40.50.1820">
    <property type="entry name" value="alpha/beta hydrolase"/>
    <property type="match status" value="1"/>
</dbReference>
<dbReference type="Proteomes" id="UP001157974">
    <property type="component" value="Unassembled WGS sequence"/>
</dbReference>
<evidence type="ECO:0000259" key="1">
    <source>
        <dbReference type="Pfam" id="PF12146"/>
    </source>
</evidence>
<dbReference type="EMBL" id="JAMWBK010000010">
    <property type="protein sequence ID" value="KAJ8901972.1"/>
    <property type="molecule type" value="Genomic_DNA"/>
</dbReference>
<sequence length="391" mass="43767">MSASCFVAAPEIAMAWGGFYENKAEPQTGCTVVNCAENFYKGKSCLTCSSAADEVDGLFGEEDTVTIRHVEENVICSDGASLRYQLWDAKFPPFSNREFRGLVVILHDFSTDSGRACRNLVPRLLSEGFAVSSFDIRGHGRSSDRTDGFGRSSPLRRLFTGSRRIVVDGDDCWVQIQKWRSDVETIVRRAISDVEQRNPRVFLLGDGFGAAMAIDYMASMQQKTRDELNISGVAACGAVLGLKENISFHDVYKLLDKYGTAKVADAEYLIFPDEFENLSRDLRIGEMIKKDNLRLREANALLLKAAVRVVENANRASCEWGEIPLAFFHGTRDICAPVGAVEEFKELTGSSQVTLHKYTDAKHWLHHEVLPERRNFLDDLLEWLVTHHAVV</sequence>
<dbReference type="InterPro" id="IPR051044">
    <property type="entry name" value="MAG_DAG_Lipase"/>
</dbReference>
<dbReference type="SUPFAM" id="SSF53474">
    <property type="entry name" value="alpha/beta-Hydrolases"/>
    <property type="match status" value="1"/>
</dbReference>
<keyword evidence="3" id="KW-1185">Reference proteome</keyword>
<comment type="caution">
    <text evidence="2">The sequence shown here is derived from an EMBL/GenBank/DDBJ whole genome shotgun (WGS) entry which is preliminary data.</text>
</comment>
<organism evidence="2 3">
    <name type="scientific">Rhodosorus marinus</name>
    <dbReference type="NCBI Taxonomy" id="101924"/>
    <lineage>
        <taxon>Eukaryota</taxon>
        <taxon>Rhodophyta</taxon>
        <taxon>Stylonematophyceae</taxon>
        <taxon>Stylonematales</taxon>
        <taxon>Stylonemataceae</taxon>
        <taxon>Rhodosorus</taxon>
    </lineage>
</organism>
<feature type="domain" description="Serine aminopeptidase S33" evidence="1">
    <location>
        <begin position="99"/>
        <end position="368"/>
    </location>
</feature>
<gene>
    <name evidence="2" type="ORF">NDN08_004173</name>
</gene>
<dbReference type="PANTHER" id="PTHR11614">
    <property type="entry name" value="PHOSPHOLIPASE-RELATED"/>
    <property type="match status" value="1"/>
</dbReference>